<dbReference type="GO" id="GO:0015031">
    <property type="term" value="P:protein transport"/>
    <property type="evidence" value="ECO:0007669"/>
    <property type="project" value="UniProtKB-KW"/>
</dbReference>
<dbReference type="AlphaFoldDB" id="A0AA39YSC7"/>
<keyword evidence="5" id="KW-0496">Mitochondrion</keyword>
<organism evidence="8 9">
    <name type="scientific">Cercophora newfieldiana</name>
    <dbReference type="NCBI Taxonomy" id="92897"/>
    <lineage>
        <taxon>Eukaryota</taxon>
        <taxon>Fungi</taxon>
        <taxon>Dikarya</taxon>
        <taxon>Ascomycota</taxon>
        <taxon>Pezizomycotina</taxon>
        <taxon>Sordariomycetes</taxon>
        <taxon>Sordariomycetidae</taxon>
        <taxon>Sordariales</taxon>
        <taxon>Lasiosphaeriaceae</taxon>
        <taxon>Cercophora</taxon>
    </lineage>
</organism>
<gene>
    <name evidence="8" type="ORF">B0T16DRAFT_502543</name>
</gene>
<dbReference type="Proteomes" id="UP001174936">
    <property type="component" value="Unassembled WGS sequence"/>
</dbReference>
<reference evidence="8" key="1">
    <citation type="submission" date="2023-06" db="EMBL/GenBank/DDBJ databases">
        <title>Genome-scale phylogeny and comparative genomics of the fungal order Sordariales.</title>
        <authorList>
            <consortium name="Lawrence Berkeley National Laboratory"/>
            <person name="Hensen N."/>
            <person name="Bonometti L."/>
            <person name="Westerberg I."/>
            <person name="Brannstrom I.O."/>
            <person name="Guillou S."/>
            <person name="Cros-Aarteil S."/>
            <person name="Calhoun S."/>
            <person name="Haridas S."/>
            <person name="Kuo A."/>
            <person name="Mondo S."/>
            <person name="Pangilinan J."/>
            <person name="Riley R."/>
            <person name="Labutti K."/>
            <person name="Andreopoulos B."/>
            <person name="Lipzen A."/>
            <person name="Chen C."/>
            <person name="Yanf M."/>
            <person name="Daum C."/>
            <person name="Ng V."/>
            <person name="Clum A."/>
            <person name="Steindorff A."/>
            <person name="Ohm R."/>
            <person name="Martin F."/>
            <person name="Silar P."/>
            <person name="Natvig D."/>
            <person name="Lalanne C."/>
            <person name="Gautier V."/>
            <person name="Ament-Velasquez S.L."/>
            <person name="Kruys A."/>
            <person name="Hutchinson M.I."/>
            <person name="Powell A.J."/>
            <person name="Barry K."/>
            <person name="Miller A.N."/>
            <person name="Grigoriev I.V."/>
            <person name="Debuchy R."/>
            <person name="Gladieux P."/>
            <person name="Thoren M.H."/>
            <person name="Johannesson H."/>
        </authorList>
    </citation>
    <scope>NUCLEOTIDE SEQUENCE</scope>
    <source>
        <strain evidence="8">SMH2532-1</strain>
    </source>
</reference>
<evidence type="ECO:0000256" key="2">
    <source>
        <dbReference type="ARBA" id="ARBA00022448"/>
    </source>
</evidence>
<dbReference type="PANTHER" id="PTHR12289:SF41">
    <property type="entry name" value="FAILED AXON CONNECTIONS-RELATED"/>
    <property type="match status" value="1"/>
</dbReference>
<evidence type="ECO:0000256" key="5">
    <source>
        <dbReference type="ARBA" id="ARBA00023128"/>
    </source>
</evidence>
<keyword evidence="2" id="KW-0813">Transport</keyword>
<keyword evidence="9" id="KW-1185">Reference proteome</keyword>
<evidence type="ECO:0000256" key="1">
    <source>
        <dbReference type="ARBA" id="ARBA00004294"/>
    </source>
</evidence>
<keyword evidence="6" id="KW-0472">Membrane</keyword>
<proteinExistence type="predicted"/>
<dbReference type="InterPro" id="IPR050931">
    <property type="entry name" value="Mito_Protein_Transport_Metaxin"/>
</dbReference>
<protein>
    <submittedName>
        <fullName evidence="8">Tom37 C-terminal domain-containing protein</fullName>
    </submittedName>
</protein>
<comment type="caution">
    <text evidence="8">The sequence shown here is derived from an EMBL/GenBank/DDBJ whole genome shotgun (WGS) entry which is preliminary data.</text>
</comment>
<comment type="subcellular location">
    <subcellularLocation>
        <location evidence="1">Mitochondrion outer membrane</location>
    </subcellularLocation>
</comment>
<evidence type="ECO:0000256" key="4">
    <source>
        <dbReference type="ARBA" id="ARBA00022927"/>
    </source>
</evidence>
<keyword evidence="3" id="KW-1000">Mitochondrion outer membrane</keyword>
<evidence type="ECO:0000256" key="3">
    <source>
        <dbReference type="ARBA" id="ARBA00022787"/>
    </source>
</evidence>
<dbReference type="EMBL" id="JAULSV010000001">
    <property type="protein sequence ID" value="KAK0657699.1"/>
    <property type="molecule type" value="Genomic_DNA"/>
</dbReference>
<name>A0AA39YSC7_9PEZI</name>
<feature type="domain" description="Mitochondrial outer membrane transport complex Sam37/metaxin N-terminal" evidence="7">
    <location>
        <begin position="22"/>
        <end position="144"/>
    </location>
</feature>
<dbReference type="GO" id="GO:0007005">
    <property type="term" value="P:mitochondrion organization"/>
    <property type="evidence" value="ECO:0007669"/>
    <property type="project" value="TreeGrafter"/>
</dbReference>
<accession>A0AA39YSC7</accession>
<evidence type="ECO:0000313" key="8">
    <source>
        <dbReference type="EMBL" id="KAK0657699.1"/>
    </source>
</evidence>
<dbReference type="Pfam" id="PF10568">
    <property type="entry name" value="Tom37"/>
    <property type="match status" value="1"/>
</dbReference>
<dbReference type="GO" id="GO:0001401">
    <property type="term" value="C:SAM complex"/>
    <property type="evidence" value="ECO:0007669"/>
    <property type="project" value="InterPro"/>
</dbReference>
<evidence type="ECO:0000313" key="9">
    <source>
        <dbReference type="Proteomes" id="UP001174936"/>
    </source>
</evidence>
<dbReference type="PANTHER" id="PTHR12289">
    <property type="entry name" value="METAXIN RELATED"/>
    <property type="match status" value="1"/>
</dbReference>
<evidence type="ECO:0000259" key="7">
    <source>
        <dbReference type="Pfam" id="PF10568"/>
    </source>
</evidence>
<dbReference type="InterPro" id="IPR019564">
    <property type="entry name" value="Sam37/metaxin_N"/>
</dbReference>
<sequence>MMMLELHVWGPAFGLPSIDPESLAAIAFITQTAPRDQYQFIQSSPSAVPTHQLPTLYNPNSQTYHSGYPSITSHLLSLYPPSSPPSRKTAADSTAYSAFLTAHAAPLLALSLYVSSTNWSSTVRPAYSKILPFPLGWTEPPAIRAAMSRRAAHLGMSSLDTDATAEREEAEREAAVAQGWVNLPKGLGKGVGGALAPEQRARIRLEGLAGEVLGVLGEVEWKEEEVGTRCLAWAYLALMMVPDVPRGWLGETIKGKYARLGDFVDGGLGEPWRRWWARRKLKVTGRVDALQEESGELWRMAGMGVALVVSALLWKKLPQLGEPVQIWQKPLSGFLGLGAAGIMLGHLAETTVVDHWR</sequence>
<evidence type="ECO:0000256" key="6">
    <source>
        <dbReference type="ARBA" id="ARBA00023136"/>
    </source>
</evidence>
<keyword evidence="4" id="KW-0653">Protein transport</keyword>